<evidence type="ECO:0000313" key="2">
    <source>
        <dbReference type="Proteomes" id="UP001165287"/>
    </source>
</evidence>
<dbReference type="SUPFAM" id="SSF46689">
    <property type="entry name" value="Homeodomain-like"/>
    <property type="match status" value="1"/>
</dbReference>
<dbReference type="Proteomes" id="UP001165287">
    <property type="component" value="Unassembled WGS sequence"/>
</dbReference>
<dbReference type="Pfam" id="PF13384">
    <property type="entry name" value="HTH_23"/>
    <property type="match status" value="1"/>
</dbReference>
<keyword evidence="2" id="KW-1185">Reference proteome</keyword>
<dbReference type="Gene3D" id="1.10.10.10">
    <property type="entry name" value="Winged helix-like DNA-binding domain superfamily/Winged helix DNA-binding domain"/>
    <property type="match status" value="1"/>
</dbReference>
<dbReference type="RefSeq" id="WP_224141916.1">
    <property type="nucleotide sequence ID" value="NZ_JAIQUM010000116.1"/>
</dbReference>
<evidence type="ECO:0000313" key="1">
    <source>
        <dbReference type="EMBL" id="MBZ5753498.1"/>
    </source>
</evidence>
<gene>
    <name evidence="1" type="ORF">K9V48_25565</name>
</gene>
<comment type="caution">
    <text evidence="1">The sequence shown here is derived from an EMBL/GenBank/DDBJ whole genome shotgun (WGS) entry which is preliminary data.</text>
</comment>
<protein>
    <submittedName>
        <fullName evidence="1">Helix-turn-helix domain-containing protein</fullName>
    </submittedName>
</protein>
<organism evidence="1 2">
    <name type="scientific">Metabacillus rhizolycopersici</name>
    <dbReference type="NCBI Taxonomy" id="2875709"/>
    <lineage>
        <taxon>Bacteria</taxon>
        <taxon>Bacillati</taxon>
        <taxon>Bacillota</taxon>
        <taxon>Bacilli</taxon>
        <taxon>Bacillales</taxon>
        <taxon>Bacillaceae</taxon>
        <taxon>Metabacillus</taxon>
    </lineage>
</organism>
<accession>A0ABS7UZS0</accession>
<dbReference type="InterPro" id="IPR036388">
    <property type="entry name" value="WH-like_DNA-bd_sf"/>
</dbReference>
<name>A0ABS7UZS0_9BACI</name>
<reference evidence="1" key="1">
    <citation type="submission" date="2024-05" db="EMBL/GenBank/DDBJ databases">
        <title>Metabacillus sp. nov., isolated from the rhizosphere soil of tomato plants.</title>
        <authorList>
            <person name="Ma R."/>
        </authorList>
    </citation>
    <scope>NUCLEOTIDE SEQUENCE</scope>
    <source>
        <strain evidence="1">DBTR6</strain>
    </source>
</reference>
<dbReference type="EMBL" id="JAIQUM010000116">
    <property type="protein sequence ID" value="MBZ5753498.1"/>
    <property type="molecule type" value="Genomic_DNA"/>
</dbReference>
<dbReference type="InterPro" id="IPR009057">
    <property type="entry name" value="Homeodomain-like_sf"/>
</dbReference>
<sequence length="101" mass="11721">MGSRVHYPAEIKWEAIKMMEAGHSSREISETLGIKNSSQVRIWIRWYRSGETHRFDQPVGKQYSYSKGVEELSEVEVLKLRIRQLEMQNEVLGKLKGISGK</sequence>
<proteinExistence type="predicted"/>